<sequence>MNPEVSPRLSSAVSGHAAMLLPSVLAASSFVEVRPGLIFWTLVTFILVAVVLRWKAWGPILSLVEEREKQISSAIESAKRERSEAEKLLADQKTAIAEARREAAEMMRKNQQDMEKYRDELMNKSRKEAEELKVQARREIEDQKLKAIAEVRTMAVDLAMEVAGKLLSERMDDAKHRALAEQFVQGLPVAGPAQAGRRAS</sequence>
<comment type="caution">
    <text evidence="18">The sequence shown here is derived from an EMBL/GenBank/DDBJ whole genome shotgun (WGS) entry which is preliminary data.</text>
</comment>
<feature type="transmembrane region" description="Helical" evidence="15">
    <location>
        <begin position="36"/>
        <end position="54"/>
    </location>
</feature>
<evidence type="ECO:0000313" key="18">
    <source>
        <dbReference type="EMBL" id="EAU68478.1"/>
    </source>
</evidence>
<evidence type="ECO:0000256" key="4">
    <source>
        <dbReference type="ARBA" id="ARBA00022547"/>
    </source>
</evidence>
<evidence type="ECO:0000256" key="5">
    <source>
        <dbReference type="ARBA" id="ARBA00022692"/>
    </source>
</evidence>
<dbReference type="PATRIC" id="fig|378806.16.peg.7798"/>
<dbReference type="GO" id="GO:0045259">
    <property type="term" value="C:proton-transporting ATP synthase complex"/>
    <property type="evidence" value="ECO:0007669"/>
    <property type="project" value="UniProtKB-KW"/>
</dbReference>
<evidence type="ECO:0000256" key="2">
    <source>
        <dbReference type="ARBA" id="ARBA00022448"/>
    </source>
</evidence>
<keyword evidence="15" id="KW-0997">Cell inner membrane</keyword>
<evidence type="ECO:0000256" key="16">
    <source>
        <dbReference type="RuleBase" id="RU003848"/>
    </source>
</evidence>
<evidence type="ECO:0000256" key="14">
    <source>
        <dbReference type="ARBA" id="ARBA00037847"/>
    </source>
</evidence>
<dbReference type="GO" id="GO:0016787">
    <property type="term" value="F:hydrolase activity"/>
    <property type="evidence" value="ECO:0007669"/>
    <property type="project" value="UniProtKB-KW"/>
</dbReference>
<keyword evidence="5 15" id="KW-0812">Transmembrane</keyword>
<dbReference type="InterPro" id="IPR050059">
    <property type="entry name" value="ATP_synthase_B_chain"/>
</dbReference>
<evidence type="ECO:0000256" key="6">
    <source>
        <dbReference type="ARBA" id="ARBA00022781"/>
    </source>
</evidence>
<keyword evidence="10 15" id="KW-0066">ATP synthesis</keyword>
<dbReference type="InterPro" id="IPR028987">
    <property type="entry name" value="ATP_synth_B-like_membr_sf"/>
</dbReference>
<dbReference type="GO" id="GO:0046961">
    <property type="term" value="F:proton-transporting ATPase activity, rotational mechanism"/>
    <property type="evidence" value="ECO:0007669"/>
    <property type="project" value="TreeGrafter"/>
</dbReference>
<dbReference type="PANTHER" id="PTHR33445:SF1">
    <property type="entry name" value="ATP SYNTHASE SUBUNIT B"/>
    <property type="match status" value="1"/>
</dbReference>
<evidence type="ECO:0000256" key="8">
    <source>
        <dbReference type="ARBA" id="ARBA00023065"/>
    </source>
</evidence>
<dbReference type="GO" id="GO:0046933">
    <property type="term" value="F:proton-transporting ATP synthase activity, rotational mechanism"/>
    <property type="evidence" value="ECO:0007669"/>
    <property type="project" value="UniProtKB-UniRule"/>
</dbReference>
<accession>Q099K7</accession>
<dbReference type="NCBIfam" id="TIGR01144">
    <property type="entry name" value="ATP_synt_b"/>
    <property type="match status" value="1"/>
</dbReference>
<comment type="subcellular location">
    <subcellularLocation>
        <location evidence="15">Cell inner membrane</location>
        <topology evidence="15">Single-pass membrane protein</topology>
    </subcellularLocation>
    <subcellularLocation>
        <location evidence="14">Endomembrane system</location>
        <topology evidence="14">Single-pass membrane protein</topology>
    </subcellularLocation>
</comment>
<dbReference type="AlphaFoldDB" id="Q099K7"/>
<comment type="similarity">
    <text evidence="1 15 16">Belongs to the ATPase B chain family.</text>
</comment>
<keyword evidence="3 15" id="KW-1003">Cell membrane</keyword>
<comment type="function">
    <text evidence="11 15">F(1)F(0) ATP synthase produces ATP from ADP in the presence of a proton or sodium gradient. F-type ATPases consist of two structural domains, F(1) containing the extramembraneous catalytic core and F(0) containing the membrane proton channel, linked together by a central stalk and a peripheral stalk. During catalysis, ATP synthesis in the catalytic domain of F(1) is coupled via a rotary mechanism of the central stalk subunits to proton translocation.</text>
</comment>
<evidence type="ECO:0000256" key="1">
    <source>
        <dbReference type="ARBA" id="ARBA00005513"/>
    </source>
</evidence>
<dbReference type="EMBL" id="AAMD01000017">
    <property type="protein sequence ID" value="EAU68478.1"/>
    <property type="molecule type" value="Genomic_DNA"/>
</dbReference>
<reference evidence="18 19" key="1">
    <citation type="submission" date="2006-04" db="EMBL/GenBank/DDBJ databases">
        <authorList>
            <person name="Nierman W.C."/>
        </authorList>
    </citation>
    <scope>NUCLEOTIDE SEQUENCE [LARGE SCALE GENOMIC DNA]</scope>
    <source>
        <strain evidence="18 19">DW4/3-1</strain>
    </source>
</reference>
<comment type="subunit">
    <text evidence="15">F-type ATPases have 2 components, F(1) - the catalytic core - and F(0) - the membrane proton channel. F(1) has five subunits: alpha(3), beta(3), gamma(1), delta(1), epsilon(1). F(0) has three main subunits: a(1), b(2) and c(10-14). The alpha and beta chains form an alternating ring which encloses part of the gamma chain. F(1) is attached to F(0) by a central stalk formed by the gamma and epsilon chains, while a peripheral stalk is formed by the delta and b chains.</text>
</comment>
<evidence type="ECO:0000256" key="12">
    <source>
        <dbReference type="ARBA" id="ARBA00025614"/>
    </source>
</evidence>
<evidence type="ECO:0000256" key="9">
    <source>
        <dbReference type="ARBA" id="ARBA00023136"/>
    </source>
</evidence>
<dbReference type="InterPro" id="IPR005864">
    <property type="entry name" value="ATP_synth_F0_bsu_bac"/>
</dbReference>
<evidence type="ECO:0000256" key="10">
    <source>
        <dbReference type="ARBA" id="ARBA00023310"/>
    </source>
</evidence>
<keyword evidence="18" id="KW-0378">Hydrolase</keyword>
<evidence type="ECO:0000256" key="7">
    <source>
        <dbReference type="ARBA" id="ARBA00022989"/>
    </source>
</evidence>
<keyword evidence="8 15" id="KW-0406">Ion transport</keyword>
<gene>
    <name evidence="15 18" type="primary">atpF</name>
    <name evidence="18" type="ORF">STIAU_3341</name>
</gene>
<name>Q099K7_STIAD</name>
<organism evidence="18 19">
    <name type="scientific">Stigmatella aurantiaca (strain DW4/3-1)</name>
    <dbReference type="NCBI Taxonomy" id="378806"/>
    <lineage>
        <taxon>Bacteria</taxon>
        <taxon>Pseudomonadati</taxon>
        <taxon>Myxococcota</taxon>
        <taxon>Myxococcia</taxon>
        <taxon>Myxococcales</taxon>
        <taxon>Cystobacterineae</taxon>
        <taxon>Archangiaceae</taxon>
        <taxon>Stigmatella</taxon>
    </lineage>
</organism>
<keyword evidence="17" id="KW-0175">Coiled coil</keyword>
<comment type="subunit">
    <text evidence="13">F-type ATPases have 2 components, F(1) - the catalytic core - and F(0) - the membrane proton channel. F(1) has five subunits: alpha(3), beta(3), gamma(1), delta(1), epsilon(1). F(0) has four main subunits: a(1), b(2) and c(10-14). The alpha and beta chains form an alternating ring which encloses part of the gamma chain. F(1) is attached to F(0) by a central stalk formed by the gamma and epsilon chains, while a peripheral stalk is formed by the delta and b chains.</text>
</comment>
<evidence type="ECO:0000313" key="19">
    <source>
        <dbReference type="Proteomes" id="UP000032702"/>
    </source>
</evidence>
<feature type="coiled-coil region" evidence="17">
    <location>
        <begin position="61"/>
        <end position="146"/>
    </location>
</feature>
<evidence type="ECO:0000256" key="13">
    <source>
        <dbReference type="ARBA" id="ARBA00026054"/>
    </source>
</evidence>
<evidence type="ECO:0000256" key="17">
    <source>
        <dbReference type="SAM" id="Coils"/>
    </source>
</evidence>
<keyword evidence="2 15" id="KW-0813">Transport</keyword>
<protein>
    <recommendedName>
        <fullName evidence="15">ATP synthase subunit b</fullName>
    </recommendedName>
    <alternativeName>
        <fullName evidence="15">ATP synthase F(0) sector subunit b</fullName>
    </alternativeName>
    <alternativeName>
        <fullName evidence="15">ATPase subunit I</fullName>
    </alternativeName>
    <alternativeName>
        <fullName evidence="15">F-type ATPase subunit b</fullName>
        <shortName evidence="15">F-ATPase subunit b</shortName>
    </alternativeName>
</protein>
<dbReference type="GO" id="GO:0005886">
    <property type="term" value="C:plasma membrane"/>
    <property type="evidence" value="ECO:0007669"/>
    <property type="project" value="UniProtKB-SubCell"/>
</dbReference>
<keyword evidence="4 15" id="KW-0138">CF(0)</keyword>
<keyword evidence="9 15" id="KW-0472">Membrane</keyword>
<dbReference type="InterPro" id="IPR002146">
    <property type="entry name" value="ATP_synth_b/b'su_bac/chlpt"/>
</dbReference>
<evidence type="ECO:0000256" key="15">
    <source>
        <dbReference type="HAMAP-Rule" id="MF_01398"/>
    </source>
</evidence>
<dbReference type="Proteomes" id="UP000032702">
    <property type="component" value="Unassembled WGS sequence"/>
</dbReference>
<dbReference type="CDD" id="cd06503">
    <property type="entry name" value="ATP-synt_Fo_b"/>
    <property type="match status" value="1"/>
</dbReference>
<evidence type="ECO:0000256" key="3">
    <source>
        <dbReference type="ARBA" id="ARBA00022475"/>
    </source>
</evidence>
<dbReference type="Pfam" id="PF00430">
    <property type="entry name" value="ATP-synt_B"/>
    <property type="match status" value="1"/>
</dbReference>
<proteinExistence type="inferred from homology"/>
<dbReference type="GO" id="GO:0012505">
    <property type="term" value="C:endomembrane system"/>
    <property type="evidence" value="ECO:0007669"/>
    <property type="project" value="UniProtKB-SubCell"/>
</dbReference>
<evidence type="ECO:0000256" key="11">
    <source>
        <dbReference type="ARBA" id="ARBA00025198"/>
    </source>
</evidence>
<keyword evidence="6 15" id="KW-0375">Hydrogen ion transport</keyword>
<dbReference type="PANTHER" id="PTHR33445">
    <property type="entry name" value="ATP SYNTHASE SUBUNIT B', CHLOROPLASTIC"/>
    <property type="match status" value="1"/>
</dbReference>
<dbReference type="SUPFAM" id="SSF81573">
    <property type="entry name" value="F1F0 ATP synthase subunit B, membrane domain"/>
    <property type="match status" value="1"/>
</dbReference>
<comment type="function">
    <text evidence="12">Component of the F(0) channel, it forms part of the peripheral stalk, linking F(1) to F(0). The b'-subunit is a diverged and duplicated form of b found in plants and photosynthetic bacteria.</text>
</comment>
<dbReference type="HAMAP" id="MF_01398">
    <property type="entry name" value="ATP_synth_b_bprime"/>
    <property type="match status" value="1"/>
</dbReference>
<keyword evidence="7 15" id="KW-1133">Transmembrane helix</keyword>